<dbReference type="EMBL" id="CM047580">
    <property type="protein sequence ID" value="KAI9921856.1"/>
    <property type="molecule type" value="Genomic_DNA"/>
</dbReference>
<organism evidence="1 2">
    <name type="scientific">Peronosclerospora sorghi</name>
    <dbReference type="NCBI Taxonomy" id="230839"/>
    <lineage>
        <taxon>Eukaryota</taxon>
        <taxon>Sar</taxon>
        <taxon>Stramenopiles</taxon>
        <taxon>Oomycota</taxon>
        <taxon>Peronosporomycetes</taxon>
        <taxon>Peronosporales</taxon>
        <taxon>Peronosporaceae</taxon>
        <taxon>Peronosclerospora</taxon>
    </lineage>
</organism>
<dbReference type="Proteomes" id="UP001163321">
    <property type="component" value="Chromosome 1"/>
</dbReference>
<proteinExistence type="predicted"/>
<name>A0ACC0WV74_9STRA</name>
<gene>
    <name evidence="1" type="ORF">PsorP6_002262</name>
</gene>
<sequence length="157" mass="18052">MCFLKGTWELVGNYSQEKAKYLQEAAAVAHPHHYHRWNHGHTMITSSSTAPSTTSSARPHIDSQQQQMQMKMQQQRQQQYNNQMMMNQQNGQPLQFAGQSYQQQMHASQISAAIRWWSANKCCWNINGRSARSGLSPANFFLRRRVCASKSYDDATP</sequence>
<accession>A0ACC0WV74</accession>
<keyword evidence="2" id="KW-1185">Reference proteome</keyword>
<comment type="caution">
    <text evidence="1">The sequence shown here is derived from an EMBL/GenBank/DDBJ whole genome shotgun (WGS) entry which is preliminary data.</text>
</comment>
<evidence type="ECO:0000313" key="2">
    <source>
        <dbReference type="Proteomes" id="UP001163321"/>
    </source>
</evidence>
<evidence type="ECO:0000313" key="1">
    <source>
        <dbReference type="EMBL" id="KAI9921856.1"/>
    </source>
</evidence>
<reference evidence="1 2" key="1">
    <citation type="journal article" date="2022" name="bioRxiv">
        <title>The genome of the oomycete Peronosclerospora sorghi, a cosmopolitan pathogen of maize and sorghum, is inflated with dispersed pseudogenes.</title>
        <authorList>
            <person name="Fletcher K."/>
            <person name="Martin F."/>
            <person name="Isakeit T."/>
            <person name="Cavanaugh K."/>
            <person name="Magill C."/>
            <person name="Michelmore R."/>
        </authorList>
    </citation>
    <scope>NUCLEOTIDE SEQUENCE [LARGE SCALE GENOMIC DNA]</scope>
    <source>
        <strain evidence="1">P6</strain>
    </source>
</reference>
<protein>
    <submittedName>
        <fullName evidence="1">Uncharacterized protein</fullName>
    </submittedName>
</protein>